<name>A0A1Q5NZQ3_9BACI</name>
<dbReference type="EMBL" id="MRWQ01000021">
    <property type="protein sequence ID" value="OKL35494.1"/>
    <property type="molecule type" value="Genomic_DNA"/>
</dbReference>
<keyword evidence="1" id="KW-0175">Coiled coil</keyword>
<accession>A0A1Q5NZQ3</accession>
<protein>
    <submittedName>
        <fullName evidence="2">Uncharacterized protein</fullName>
    </submittedName>
</protein>
<organism evidence="2 3">
    <name type="scientific">Domibacillus mangrovi</name>
    <dbReference type="NCBI Taxonomy" id="1714354"/>
    <lineage>
        <taxon>Bacteria</taxon>
        <taxon>Bacillati</taxon>
        <taxon>Bacillota</taxon>
        <taxon>Bacilli</taxon>
        <taxon>Bacillales</taxon>
        <taxon>Bacillaceae</taxon>
        <taxon>Domibacillus</taxon>
    </lineage>
</organism>
<reference evidence="2 3" key="1">
    <citation type="submission" date="2016-12" db="EMBL/GenBank/DDBJ databases">
        <title>Domibacillus sp. SAOS 44 whole genome sequencing.</title>
        <authorList>
            <person name="Verma A."/>
            <person name="Krishnamurthi S."/>
        </authorList>
    </citation>
    <scope>NUCLEOTIDE SEQUENCE [LARGE SCALE GENOMIC DNA]</scope>
    <source>
        <strain evidence="2 3">SAOS 44</strain>
    </source>
</reference>
<evidence type="ECO:0000313" key="3">
    <source>
        <dbReference type="Proteomes" id="UP000186524"/>
    </source>
</evidence>
<dbReference type="STRING" id="1714354.BLL40_15155"/>
<evidence type="ECO:0000256" key="1">
    <source>
        <dbReference type="SAM" id="Coils"/>
    </source>
</evidence>
<dbReference type="Proteomes" id="UP000186524">
    <property type="component" value="Unassembled WGS sequence"/>
</dbReference>
<sequence length="355" mass="41938">MNYFLPNVSLIIDHPNCDLPWIHNSEIFSIEGKWEVNEYSDTYSPRTRRLFFLKHPQVNSLTRLLGEQGTYSLHRVILSFFDASVKLNDFIDAYYENIKQNKLTLAELESQAKQYSINKFNYNSIEVPTFLCEYDSKLFRVKEHYKAYPNELLESLFSMNVNNILINHGVTPYKNLSEGAFFNTKEHDKTITKMLTHREIGMVMHTWRKLNNYSSIDFIANVSKILEFIRADLIKNEDKFGNSEDHFIKLEKLIKLVSDKERRLFFGMFNDAERLGFISRHGTSVDKKKLQEEMHLIDYISISDKEPNTVAEIRESMMKDHIIPNASELAYVYDFWHYTTSLIVTLWFVSRRTML</sequence>
<comment type="caution">
    <text evidence="2">The sequence shown here is derived from an EMBL/GenBank/DDBJ whole genome shotgun (WGS) entry which is preliminary data.</text>
</comment>
<evidence type="ECO:0000313" key="2">
    <source>
        <dbReference type="EMBL" id="OKL35494.1"/>
    </source>
</evidence>
<feature type="coiled-coil region" evidence="1">
    <location>
        <begin position="91"/>
        <end position="118"/>
    </location>
</feature>
<dbReference type="AlphaFoldDB" id="A0A1Q5NZQ3"/>
<keyword evidence="3" id="KW-1185">Reference proteome</keyword>
<proteinExistence type="predicted"/>
<gene>
    <name evidence="2" type="ORF">BLL40_15155</name>
</gene>